<keyword evidence="2 5" id="KW-0812">Transmembrane</keyword>
<accession>A0A3E2BKC1</accession>
<sequence length="444" mass="50537">MPPQLALILTLILIFLLVRIEHERAKLSGSSVWIIAAWMLHSASRGLGYYLNIQTTIETGSPPDRYFLLFLAALCIFIIIKRHPPIKSFLTNNWTFSFIFLYMLISIIWANSPGITFRRWGRELIVILMSFLLLTENSPISVIFSAIKRFIYAAFPLSILLIKYFPSYGRQYGRWTGEVTWVGIAGQKNGLAMLCVFSLIFLLWSLWRDIKLWHRLQSRLPFLIDLIMTVIAIYLMIGPQRTLTYSATSFLALITGLIFMITLSLAIKKDIKLTRKLVIIGIAIIIVGTIMPFSGNIPIKKLPNLLNRSETLTDRTEIWNILLPYAKKKIILGHGYGGFWTTTLREEIASHAHNGYLETVLNLGLVGLLLFSIFLIKTISMLATAIYENRFEYIPFLSIIFMYLVHNIAEATLGDFQSSIGAIIVLASFLVANKSIIENNKYNI</sequence>
<evidence type="ECO:0000256" key="5">
    <source>
        <dbReference type="SAM" id="Phobius"/>
    </source>
</evidence>
<feature type="transmembrane region" description="Helical" evidence="5">
    <location>
        <begin position="219"/>
        <end position="237"/>
    </location>
</feature>
<feature type="transmembrane region" description="Helical" evidence="5">
    <location>
        <begin position="124"/>
        <end position="147"/>
    </location>
</feature>
<feature type="transmembrane region" description="Helical" evidence="5">
    <location>
        <begin position="94"/>
        <end position="112"/>
    </location>
</feature>
<evidence type="ECO:0000313" key="8">
    <source>
        <dbReference type="Proteomes" id="UP000257323"/>
    </source>
</evidence>
<feature type="transmembrane region" description="Helical" evidence="5">
    <location>
        <begin position="190"/>
        <end position="207"/>
    </location>
</feature>
<feature type="transmembrane region" description="Helical" evidence="5">
    <location>
        <begin position="65"/>
        <end position="82"/>
    </location>
</feature>
<feature type="transmembrane region" description="Helical" evidence="5">
    <location>
        <begin position="391"/>
        <end position="409"/>
    </location>
</feature>
<dbReference type="AlphaFoldDB" id="A0A3E2BKC1"/>
<keyword evidence="4 5" id="KW-0472">Membrane</keyword>
<keyword evidence="3 5" id="KW-1133">Transmembrane helix</keyword>
<feature type="transmembrane region" description="Helical" evidence="5">
    <location>
        <begin position="360"/>
        <end position="379"/>
    </location>
</feature>
<evidence type="ECO:0000256" key="3">
    <source>
        <dbReference type="ARBA" id="ARBA00022989"/>
    </source>
</evidence>
<organism evidence="7 8">
    <name type="scientific">Candidatus Saccharicenans subterraneus</name>
    <dbReference type="NCBI Taxonomy" id="2508984"/>
    <lineage>
        <taxon>Bacteria</taxon>
        <taxon>Candidatus Aminicenantota</taxon>
        <taxon>Candidatus Aminicenantia</taxon>
        <taxon>Candidatus Aminicenantales</taxon>
        <taxon>Candidatus Saccharicenantaceae</taxon>
        <taxon>Candidatus Saccharicenans</taxon>
    </lineage>
</organism>
<evidence type="ECO:0000256" key="2">
    <source>
        <dbReference type="ARBA" id="ARBA00022692"/>
    </source>
</evidence>
<evidence type="ECO:0000256" key="4">
    <source>
        <dbReference type="ARBA" id="ARBA00023136"/>
    </source>
</evidence>
<feature type="transmembrane region" description="Helical" evidence="5">
    <location>
        <begin position="243"/>
        <end position="265"/>
    </location>
</feature>
<dbReference type="InterPro" id="IPR051533">
    <property type="entry name" value="WaaL-like"/>
</dbReference>
<dbReference type="PANTHER" id="PTHR37422">
    <property type="entry name" value="TEICHURONIC ACID BIOSYNTHESIS PROTEIN TUAE"/>
    <property type="match status" value="1"/>
</dbReference>
<feature type="transmembrane region" description="Helical" evidence="5">
    <location>
        <begin position="277"/>
        <end position="299"/>
    </location>
</feature>
<feature type="transmembrane region" description="Helical" evidence="5">
    <location>
        <begin position="415"/>
        <end position="432"/>
    </location>
</feature>
<feature type="transmembrane region" description="Helical" evidence="5">
    <location>
        <begin position="30"/>
        <end position="53"/>
    </location>
</feature>
<reference evidence="7 8" key="1">
    <citation type="submission" date="2018-08" db="EMBL/GenBank/DDBJ databases">
        <title>Genome analysis of the thermophilic bacterium of the candidate phylum Aminicenantes from deep subsurface aquifer revealed its physiology and ecological role.</title>
        <authorList>
            <person name="Kadnikov V.V."/>
            <person name="Mardanov A.V."/>
            <person name="Beletsky A.V."/>
            <person name="Karnachuk O.V."/>
            <person name="Ravin N.V."/>
        </authorList>
    </citation>
    <scope>NUCLEOTIDE SEQUENCE [LARGE SCALE GENOMIC DNA]</scope>
    <source>
        <strain evidence="7">BY38</strain>
    </source>
</reference>
<dbReference type="Pfam" id="PF04932">
    <property type="entry name" value="Wzy_C"/>
    <property type="match status" value="1"/>
</dbReference>
<dbReference type="GO" id="GO:0016020">
    <property type="term" value="C:membrane"/>
    <property type="evidence" value="ECO:0007669"/>
    <property type="project" value="UniProtKB-SubCell"/>
</dbReference>
<dbReference type="InterPro" id="IPR007016">
    <property type="entry name" value="O-antigen_ligase-rel_domated"/>
</dbReference>
<dbReference type="PANTHER" id="PTHR37422:SF17">
    <property type="entry name" value="O-ANTIGEN LIGASE"/>
    <property type="match status" value="1"/>
</dbReference>
<evidence type="ECO:0000256" key="1">
    <source>
        <dbReference type="ARBA" id="ARBA00004141"/>
    </source>
</evidence>
<name>A0A3E2BKC1_9BACT</name>
<proteinExistence type="predicted"/>
<evidence type="ECO:0000259" key="6">
    <source>
        <dbReference type="Pfam" id="PF04932"/>
    </source>
</evidence>
<gene>
    <name evidence="7" type="ORF">OP8BY_0494</name>
</gene>
<dbReference type="EMBL" id="QUAH01000011">
    <property type="protein sequence ID" value="RFT15199.1"/>
    <property type="molecule type" value="Genomic_DNA"/>
</dbReference>
<comment type="caution">
    <text evidence="7">The sequence shown here is derived from an EMBL/GenBank/DDBJ whole genome shotgun (WGS) entry which is preliminary data.</text>
</comment>
<feature type="domain" description="O-antigen ligase-related" evidence="6">
    <location>
        <begin position="243"/>
        <end position="371"/>
    </location>
</feature>
<comment type="subcellular location">
    <subcellularLocation>
        <location evidence="1">Membrane</location>
        <topology evidence="1">Multi-pass membrane protein</topology>
    </subcellularLocation>
</comment>
<dbReference type="Proteomes" id="UP000257323">
    <property type="component" value="Unassembled WGS sequence"/>
</dbReference>
<protein>
    <submittedName>
        <fullName evidence="7">O-antigen polymerase</fullName>
    </submittedName>
</protein>
<evidence type="ECO:0000313" key="7">
    <source>
        <dbReference type="EMBL" id="RFT15199.1"/>
    </source>
</evidence>